<dbReference type="EMBL" id="GL871110">
    <property type="protein sequence ID" value="EGC34146.1"/>
    <property type="molecule type" value="Genomic_DNA"/>
</dbReference>
<feature type="transmembrane region" description="Helical" evidence="8">
    <location>
        <begin position="260"/>
        <end position="283"/>
    </location>
</feature>
<dbReference type="GO" id="GO:0016020">
    <property type="term" value="C:membrane"/>
    <property type="evidence" value="ECO:0007669"/>
    <property type="project" value="UniProtKB-SubCell"/>
</dbReference>
<sequence>MIEPDDKNNLNIGSSSERGESVNNSNNNVPNKQIGSVLGDSYGSNTSSDEYQHNSNNSSSSNSNNNDDSINNKNIKRALYKLEEEDENSSGGEQSSILYSKKKNKNKYSHLDEEDGEESYEEITYNHNTKEDDESNIPLKEDVCTDKNHIHYSPHEEKTHNNYVLTTYDKIPPYLQGNEFIVSGYRVNFSYKLCIKNLLGTVLFFILMIYTLSSKLHQDATPTDRFVFSIFFICAQAQMLFSTLFHIFSSVSGKTYLWMARLDYTGISLMIVGSHFPPIYYVFSCQKGWGTFYLCLISIMGIVGVAVGMIPIFQTYAFRTFRTLFFIGFGLFIVVPLPQVWAQHGIEYFWPILYRLMLMGSLYIIGAAIYATRYPECCCKPGRLDNGFSSHPIWHLFVVAAAVVQYTNCLYAYNHYSEDLCIASLNPNI</sequence>
<accession>F0ZPJ9</accession>
<dbReference type="RefSeq" id="XP_003289344.1">
    <property type="nucleotide sequence ID" value="XM_003289296.1"/>
</dbReference>
<dbReference type="PANTHER" id="PTHR20855:SF52">
    <property type="entry name" value="ADIPONECTIN RECEPTOR PROTEIN"/>
    <property type="match status" value="1"/>
</dbReference>
<evidence type="ECO:0000313" key="10">
    <source>
        <dbReference type="Proteomes" id="UP000001064"/>
    </source>
</evidence>
<keyword evidence="10" id="KW-1185">Reference proteome</keyword>
<dbReference type="Proteomes" id="UP000001064">
    <property type="component" value="Unassembled WGS sequence"/>
</dbReference>
<dbReference type="OMA" id="HEEKTHN"/>
<evidence type="ECO:0000256" key="3">
    <source>
        <dbReference type="ARBA" id="ARBA00022692"/>
    </source>
</evidence>
<evidence type="ECO:0000256" key="6">
    <source>
        <dbReference type="PIRSR" id="PIRSR604254-1"/>
    </source>
</evidence>
<comment type="subcellular location">
    <subcellularLocation>
        <location evidence="1">Membrane</location>
        <topology evidence="1">Multi-pass membrane protein</topology>
    </subcellularLocation>
</comment>
<dbReference type="InterPro" id="IPR004254">
    <property type="entry name" value="AdipoR/HlyIII-related"/>
</dbReference>
<evidence type="ECO:0000256" key="5">
    <source>
        <dbReference type="ARBA" id="ARBA00023136"/>
    </source>
</evidence>
<feature type="transmembrane region" description="Helical" evidence="8">
    <location>
        <begin position="289"/>
        <end position="312"/>
    </location>
</feature>
<evidence type="ECO:0000256" key="1">
    <source>
        <dbReference type="ARBA" id="ARBA00004141"/>
    </source>
</evidence>
<feature type="transmembrane region" description="Helical" evidence="8">
    <location>
        <begin position="324"/>
        <end position="342"/>
    </location>
</feature>
<evidence type="ECO:0000256" key="8">
    <source>
        <dbReference type="SAM" id="Phobius"/>
    </source>
</evidence>
<feature type="binding site" evidence="6">
    <location>
        <position position="395"/>
    </location>
    <ligand>
        <name>Zn(2+)</name>
        <dbReference type="ChEBI" id="CHEBI:29105"/>
    </ligand>
</feature>
<dbReference type="KEGG" id="dpp:DICPUDRAFT_153704"/>
<feature type="region of interest" description="Disordered" evidence="7">
    <location>
        <begin position="1"/>
        <end position="72"/>
    </location>
</feature>
<feature type="binding site" evidence="6">
    <location>
        <position position="246"/>
    </location>
    <ligand>
        <name>Zn(2+)</name>
        <dbReference type="ChEBI" id="CHEBI:29105"/>
    </ligand>
</feature>
<organism evidence="9 10">
    <name type="scientific">Dictyostelium purpureum</name>
    <name type="common">Slime mold</name>
    <dbReference type="NCBI Taxonomy" id="5786"/>
    <lineage>
        <taxon>Eukaryota</taxon>
        <taxon>Amoebozoa</taxon>
        <taxon>Evosea</taxon>
        <taxon>Eumycetozoa</taxon>
        <taxon>Dictyostelia</taxon>
        <taxon>Dictyosteliales</taxon>
        <taxon>Dictyosteliaceae</taxon>
        <taxon>Dictyostelium</taxon>
    </lineage>
</organism>
<evidence type="ECO:0000256" key="7">
    <source>
        <dbReference type="SAM" id="MobiDB-lite"/>
    </source>
</evidence>
<name>F0ZPJ9_DICPU</name>
<keyword evidence="3 8" id="KW-0812">Transmembrane</keyword>
<dbReference type="GeneID" id="10502220"/>
<dbReference type="GO" id="GO:0038023">
    <property type="term" value="F:signaling receptor activity"/>
    <property type="evidence" value="ECO:0000318"/>
    <property type="project" value="GO_Central"/>
</dbReference>
<keyword evidence="6" id="KW-0479">Metal-binding</keyword>
<proteinExistence type="inferred from homology"/>
<comment type="similarity">
    <text evidence="2">Belongs to the ADIPOR family.</text>
</comment>
<evidence type="ECO:0000313" key="9">
    <source>
        <dbReference type="EMBL" id="EGC34146.1"/>
    </source>
</evidence>
<dbReference type="AlphaFoldDB" id="F0ZPJ9"/>
<evidence type="ECO:0000256" key="4">
    <source>
        <dbReference type="ARBA" id="ARBA00022989"/>
    </source>
</evidence>
<dbReference type="STRING" id="5786.F0ZPJ9"/>
<evidence type="ECO:0008006" key="11">
    <source>
        <dbReference type="Google" id="ProtNLM"/>
    </source>
</evidence>
<dbReference type="GO" id="GO:0046872">
    <property type="term" value="F:metal ion binding"/>
    <property type="evidence" value="ECO:0007669"/>
    <property type="project" value="UniProtKB-KW"/>
</dbReference>
<keyword evidence="4 8" id="KW-1133">Transmembrane helix</keyword>
<reference evidence="10" key="1">
    <citation type="journal article" date="2011" name="Genome Biol.">
        <title>Comparative genomics of the social amoebae Dictyostelium discoideum and Dictyostelium purpureum.</title>
        <authorList>
            <consortium name="US DOE Joint Genome Institute (JGI-PGF)"/>
            <person name="Sucgang R."/>
            <person name="Kuo A."/>
            <person name="Tian X."/>
            <person name="Salerno W."/>
            <person name="Parikh A."/>
            <person name="Feasley C.L."/>
            <person name="Dalin E."/>
            <person name="Tu H."/>
            <person name="Huang E."/>
            <person name="Barry K."/>
            <person name="Lindquist E."/>
            <person name="Shapiro H."/>
            <person name="Bruce D."/>
            <person name="Schmutz J."/>
            <person name="Salamov A."/>
            <person name="Fey P."/>
            <person name="Gaudet P."/>
            <person name="Anjard C."/>
            <person name="Babu M.M."/>
            <person name="Basu S."/>
            <person name="Bushmanova Y."/>
            <person name="van der Wel H."/>
            <person name="Katoh-Kurasawa M."/>
            <person name="Dinh C."/>
            <person name="Coutinho P.M."/>
            <person name="Saito T."/>
            <person name="Elias M."/>
            <person name="Schaap P."/>
            <person name="Kay R.R."/>
            <person name="Henrissat B."/>
            <person name="Eichinger L."/>
            <person name="Rivero F."/>
            <person name="Putnam N.H."/>
            <person name="West C.M."/>
            <person name="Loomis W.F."/>
            <person name="Chisholm R.L."/>
            <person name="Shaulsky G."/>
            <person name="Strassmann J.E."/>
            <person name="Queller D.C."/>
            <person name="Kuspa A."/>
            <person name="Grigoriev I.V."/>
        </authorList>
    </citation>
    <scope>NUCLEOTIDE SEQUENCE [LARGE SCALE GENOMIC DNA]</scope>
    <source>
        <strain evidence="10">QSDP1</strain>
    </source>
</reference>
<keyword evidence="5 8" id="KW-0472">Membrane</keyword>
<feature type="transmembrane region" description="Helical" evidence="8">
    <location>
        <begin position="348"/>
        <end position="372"/>
    </location>
</feature>
<dbReference type="VEuPathDB" id="AmoebaDB:DICPUDRAFT_153704"/>
<feature type="compositionally biased region" description="Low complexity" evidence="7">
    <location>
        <begin position="13"/>
        <end position="29"/>
    </location>
</feature>
<dbReference type="InParanoid" id="F0ZPJ9"/>
<gene>
    <name evidence="9" type="ORF">DICPUDRAFT_153704</name>
</gene>
<dbReference type="OrthoDB" id="529367at2759"/>
<dbReference type="Pfam" id="PF03006">
    <property type="entry name" value="HlyIII"/>
    <property type="match status" value="1"/>
</dbReference>
<keyword evidence="6" id="KW-0862">Zinc</keyword>
<feature type="transmembrane region" description="Helical" evidence="8">
    <location>
        <begin position="193"/>
        <end position="213"/>
    </location>
</feature>
<protein>
    <recommendedName>
        <fullName evidence="11">Adiponectin receptor protein</fullName>
    </recommendedName>
</protein>
<feature type="binding site" evidence="6">
    <location>
        <position position="391"/>
    </location>
    <ligand>
        <name>Zn(2+)</name>
        <dbReference type="ChEBI" id="CHEBI:29105"/>
    </ligand>
</feature>
<dbReference type="PANTHER" id="PTHR20855">
    <property type="entry name" value="ADIPOR/PROGESTIN RECEPTOR-RELATED"/>
    <property type="match status" value="1"/>
</dbReference>
<feature type="compositionally biased region" description="Low complexity" evidence="7">
    <location>
        <begin position="54"/>
        <end position="72"/>
    </location>
</feature>
<evidence type="ECO:0000256" key="2">
    <source>
        <dbReference type="ARBA" id="ARBA00007018"/>
    </source>
</evidence>
<feature type="transmembrane region" description="Helical" evidence="8">
    <location>
        <begin position="225"/>
        <end position="248"/>
    </location>
</feature>
<dbReference type="eggNOG" id="KOG0748">
    <property type="taxonomic scope" value="Eukaryota"/>
</dbReference>